<dbReference type="InterPro" id="IPR010095">
    <property type="entry name" value="Cas12f1-like_TNB"/>
</dbReference>
<keyword evidence="5" id="KW-0233">DNA recombination</keyword>
<evidence type="ECO:0000256" key="5">
    <source>
        <dbReference type="ARBA" id="ARBA00023172"/>
    </source>
</evidence>
<evidence type="ECO:0000313" key="8">
    <source>
        <dbReference type="EMBL" id="GAA3552612.1"/>
    </source>
</evidence>
<feature type="domain" description="Cas12f1-like TNB" evidence="7">
    <location>
        <begin position="229"/>
        <end position="295"/>
    </location>
</feature>
<proteinExistence type="inferred from homology"/>
<dbReference type="PANTHER" id="PTHR30405">
    <property type="entry name" value="TRANSPOSASE"/>
    <property type="match status" value="1"/>
</dbReference>
<evidence type="ECO:0008006" key="10">
    <source>
        <dbReference type="Google" id="ProtNLM"/>
    </source>
</evidence>
<evidence type="ECO:0000256" key="3">
    <source>
        <dbReference type="ARBA" id="ARBA00022578"/>
    </source>
</evidence>
<evidence type="ECO:0000313" key="9">
    <source>
        <dbReference type="Proteomes" id="UP001500630"/>
    </source>
</evidence>
<dbReference type="NCBIfam" id="TIGR01766">
    <property type="entry name" value="IS200/IS605 family accessory protein TnpB-like domain"/>
    <property type="match status" value="1"/>
</dbReference>
<evidence type="ECO:0000259" key="6">
    <source>
        <dbReference type="Pfam" id="PF01385"/>
    </source>
</evidence>
<gene>
    <name evidence="8" type="ORF">GCM10022419_036210</name>
</gene>
<keyword evidence="4" id="KW-0238">DNA-binding</keyword>
<organism evidence="8 9">
    <name type="scientific">Nonomuraea rosea</name>
    <dbReference type="NCBI Taxonomy" id="638574"/>
    <lineage>
        <taxon>Bacteria</taxon>
        <taxon>Bacillati</taxon>
        <taxon>Actinomycetota</taxon>
        <taxon>Actinomycetes</taxon>
        <taxon>Streptosporangiales</taxon>
        <taxon>Streptosporangiaceae</taxon>
        <taxon>Nonomuraea</taxon>
    </lineage>
</organism>
<keyword evidence="9" id="KW-1185">Reference proteome</keyword>
<comment type="caution">
    <text evidence="8">The sequence shown here is derived from an EMBL/GenBank/DDBJ whole genome shotgun (WGS) entry which is preliminary data.</text>
</comment>
<reference evidence="9" key="1">
    <citation type="journal article" date="2019" name="Int. J. Syst. Evol. Microbiol.">
        <title>The Global Catalogue of Microorganisms (GCM) 10K type strain sequencing project: providing services to taxonomists for standard genome sequencing and annotation.</title>
        <authorList>
            <consortium name="The Broad Institute Genomics Platform"/>
            <consortium name="The Broad Institute Genome Sequencing Center for Infectious Disease"/>
            <person name="Wu L."/>
            <person name="Ma J."/>
        </authorList>
    </citation>
    <scope>NUCLEOTIDE SEQUENCE [LARGE SCALE GENOMIC DNA]</scope>
    <source>
        <strain evidence="9">JCM 17326</strain>
    </source>
</reference>
<evidence type="ECO:0000256" key="4">
    <source>
        <dbReference type="ARBA" id="ARBA00023125"/>
    </source>
</evidence>
<dbReference type="InterPro" id="IPR051399">
    <property type="entry name" value="RNA-guided_DNA_endo/Transpos"/>
</dbReference>
<sequence>MTELLKLSPDAGQREALLETMRACNAAADRAAEVAFAHRALGAVPYDPRILTFKGHDQVSIATLGGRILVPVLNQGRWSALDGTTRRGQTDLIYRDGQFYLASVIEVPEPPAGAPPRDWLGVDLGIVNLATDSHGTAYSGRAVRAVRFRNRTLRARLQRKGTKSAKRLLKKRRRAEARFARNTNHVISKRLVGKAKDTRTGIALEDLGGIRERVTVTKAQRADLHAWSFRQLRTFVTYKAALAGVHVRLVDPRNTSRTCPSCGHCAKRNRPHRDSFLCVACGFAGPADHIAAINIGRRAVSHAADDAA</sequence>
<dbReference type="EMBL" id="BAABDQ010000006">
    <property type="protein sequence ID" value="GAA3552612.1"/>
    <property type="molecule type" value="Genomic_DNA"/>
</dbReference>
<keyword evidence="3" id="KW-0815">Transposition</keyword>
<dbReference type="Proteomes" id="UP001500630">
    <property type="component" value="Unassembled WGS sequence"/>
</dbReference>
<accession>A0ABP6WLX4</accession>
<dbReference type="Pfam" id="PF01385">
    <property type="entry name" value="OrfB_IS605"/>
    <property type="match status" value="1"/>
</dbReference>
<name>A0ABP6WLX4_9ACTN</name>
<comment type="similarity">
    <text evidence="2">In the N-terminal section; belongs to the transposase 2 family.</text>
</comment>
<comment type="similarity">
    <text evidence="1">In the C-terminal section; belongs to the transposase 35 family.</text>
</comment>
<dbReference type="Pfam" id="PF07282">
    <property type="entry name" value="Cas12f1-like_TNB"/>
    <property type="match status" value="1"/>
</dbReference>
<protein>
    <recommendedName>
        <fullName evidence="10">Transposase</fullName>
    </recommendedName>
</protein>
<dbReference type="PANTHER" id="PTHR30405:SF11">
    <property type="entry name" value="RNA-GUIDED DNA ENDONUCLEASE RV2885C-RELATED"/>
    <property type="match status" value="1"/>
</dbReference>
<evidence type="ECO:0000256" key="1">
    <source>
        <dbReference type="ARBA" id="ARBA00008761"/>
    </source>
</evidence>
<dbReference type="NCBIfam" id="NF040570">
    <property type="entry name" value="guided_TnpB"/>
    <property type="match status" value="1"/>
</dbReference>
<feature type="domain" description="Probable transposase IS891/IS1136/IS1341" evidence="6">
    <location>
        <begin position="104"/>
        <end position="189"/>
    </location>
</feature>
<evidence type="ECO:0000256" key="2">
    <source>
        <dbReference type="ARBA" id="ARBA00011044"/>
    </source>
</evidence>
<evidence type="ECO:0000259" key="7">
    <source>
        <dbReference type="Pfam" id="PF07282"/>
    </source>
</evidence>
<dbReference type="InterPro" id="IPR001959">
    <property type="entry name" value="Transposase"/>
</dbReference>